<gene>
    <name evidence="3" type="ORF">GWK15_05430</name>
    <name evidence="2" type="ORF">GXW75_09485</name>
</gene>
<organism evidence="2 5">
    <name type="scientific">Neoroseomonas oryzicola</name>
    <dbReference type="NCBI Taxonomy" id="535904"/>
    <lineage>
        <taxon>Bacteria</taxon>
        <taxon>Pseudomonadati</taxon>
        <taxon>Pseudomonadota</taxon>
        <taxon>Alphaproteobacteria</taxon>
        <taxon>Acetobacterales</taxon>
        <taxon>Acetobacteraceae</taxon>
        <taxon>Neoroseomonas</taxon>
    </lineage>
</organism>
<evidence type="ECO:0000313" key="5">
    <source>
        <dbReference type="Proteomes" id="UP001138708"/>
    </source>
</evidence>
<dbReference type="PANTHER" id="PTHR30383">
    <property type="entry name" value="THIOESTERASE 1/PROTEASE 1/LYSOPHOSPHOLIPASE L1"/>
    <property type="match status" value="1"/>
</dbReference>
<reference evidence="2" key="3">
    <citation type="journal article" date="2021" name="Syst. Appl. Microbiol.">
        <title>Roseomonas hellenica sp. nov., isolated from roots of wild-growing Alkanna tinctoria.</title>
        <authorList>
            <person name="Rat A."/>
            <person name="Naranjo H.D."/>
            <person name="Lebbe L."/>
            <person name="Cnockaert M."/>
            <person name="Krigas N."/>
            <person name="Grigoriadou K."/>
            <person name="Maloupa E."/>
            <person name="Willems A."/>
        </authorList>
    </citation>
    <scope>NUCLEOTIDE SEQUENCE</scope>
    <source>
        <strain evidence="2">LMG 31161</strain>
    </source>
</reference>
<proteinExistence type="predicted"/>
<keyword evidence="1" id="KW-0732">Signal</keyword>
<reference evidence="3 4" key="2">
    <citation type="submission" date="2020-02" db="EMBL/GenBank/DDBJ databases">
        <authorList>
            <person name="Sun Q."/>
            <person name="Inoue M."/>
        </authorList>
    </citation>
    <scope>NUCLEOTIDE SEQUENCE [LARGE SCALE GENOMIC DNA]</scope>
    <source>
        <strain evidence="3 4">KCTC 22478</strain>
    </source>
</reference>
<dbReference type="Gene3D" id="3.40.50.1110">
    <property type="entry name" value="SGNH hydrolase"/>
    <property type="match status" value="1"/>
</dbReference>
<evidence type="ECO:0000313" key="4">
    <source>
        <dbReference type="Proteomes" id="UP000746741"/>
    </source>
</evidence>
<dbReference type="CDD" id="cd00229">
    <property type="entry name" value="SGNH_hydrolase"/>
    <property type="match status" value="1"/>
</dbReference>
<dbReference type="SUPFAM" id="SSF52266">
    <property type="entry name" value="SGNH hydrolase"/>
    <property type="match status" value="1"/>
</dbReference>
<dbReference type="Proteomes" id="UP001138708">
    <property type="component" value="Unassembled WGS sequence"/>
</dbReference>
<name>A0A9X9WGL8_9PROT</name>
<dbReference type="EMBL" id="JAAEDK010000017">
    <property type="protein sequence ID" value="MBR0659478.1"/>
    <property type="molecule type" value="Genomic_DNA"/>
</dbReference>
<evidence type="ECO:0000313" key="3">
    <source>
        <dbReference type="EMBL" id="NKE16375.1"/>
    </source>
</evidence>
<feature type="chain" id="PRO_5040998723" evidence="1">
    <location>
        <begin position="23"/>
        <end position="250"/>
    </location>
</feature>
<dbReference type="AlphaFoldDB" id="A0A9X9WGL8"/>
<dbReference type="Proteomes" id="UP000746741">
    <property type="component" value="Unassembled WGS sequence"/>
</dbReference>
<dbReference type="InterPro" id="IPR036514">
    <property type="entry name" value="SGNH_hydro_sf"/>
</dbReference>
<keyword evidence="4" id="KW-1185">Reference proteome</keyword>
<dbReference type="InterPro" id="IPR057572">
    <property type="entry name" value="NonGDSL"/>
</dbReference>
<reference evidence="2" key="1">
    <citation type="submission" date="2020-01" db="EMBL/GenBank/DDBJ databases">
        <authorList>
            <person name="Rat A."/>
        </authorList>
    </citation>
    <scope>NUCLEOTIDE SEQUENCE</scope>
    <source>
        <strain evidence="2">LMG 31161</strain>
    </source>
</reference>
<dbReference type="Pfam" id="PF25182">
    <property type="entry name" value="NonGDSL"/>
    <property type="match status" value="1"/>
</dbReference>
<accession>A0A9X9WGL8</accession>
<dbReference type="EMBL" id="JAAVUP010000001">
    <property type="protein sequence ID" value="NKE16375.1"/>
    <property type="molecule type" value="Genomic_DNA"/>
</dbReference>
<dbReference type="GO" id="GO:0004622">
    <property type="term" value="F:phosphatidylcholine lysophospholipase activity"/>
    <property type="evidence" value="ECO:0007669"/>
    <property type="project" value="TreeGrafter"/>
</dbReference>
<feature type="signal peptide" evidence="1">
    <location>
        <begin position="1"/>
        <end position="22"/>
    </location>
</feature>
<keyword evidence="2" id="KW-0378">Hydrolase</keyword>
<dbReference type="InterPro" id="IPR051532">
    <property type="entry name" value="Ester_Hydrolysis_Enzymes"/>
</dbReference>
<evidence type="ECO:0000313" key="2">
    <source>
        <dbReference type="EMBL" id="MBR0659478.1"/>
    </source>
</evidence>
<comment type="caution">
    <text evidence="2">The sequence shown here is derived from an EMBL/GenBank/DDBJ whole genome shotgun (WGS) entry which is preliminary data.</text>
</comment>
<sequence length="250" mass="26132">MTGRRVLLALGLAAALPRASRAASAESCPVLPQPALRASSFAAAVARGGEVKVVAFGSSSTAGAGASLPWRAYPARLQSLLREALPGHAVTVMNRGAGGEDAVQMIGRIDRDVLSESPDLVIWQLGANAALRGLDPQTFRRLLLEGLARFRQARVDVVLMDNQRAPRIAARPGHGVYDAILAEAAATQPGVALFRRGALMDALAAKGVAPDSLLVSDGLHHNDRGYACVSEALARGLVEGLPSGTLRLRR</sequence>
<dbReference type="RefSeq" id="WP_168039812.1">
    <property type="nucleotide sequence ID" value="NZ_JAAEDK010000017.1"/>
</dbReference>
<evidence type="ECO:0000256" key="1">
    <source>
        <dbReference type="SAM" id="SignalP"/>
    </source>
</evidence>
<protein>
    <submittedName>
        <fullName evidence="2">SGNH/GDSL hydrolase family protein</fullName>
    </submittedName>
</protein>
<dbReference type="PANTHER" id="PTHR30383:SF5">
    <property type="entry name" value="SGNH HYDROLASE-TYPE ESTERASE DOMAIN-CONTAINING PROTEIN"/>
    <property type="match status" value="1"/>
</dbReference>